<reference evidence="2" key="1">
    <citation type="submission" date="2023-07" db="EMBL/GenBank/DDBJ databases">
        <authorList>
            <consortium name="CYATHOMIX"/>
        </authorList>
    </citation>
    <scope>NUCLEOTIDE SEQUENCE</scope>
    <source>
        <strain evidence="2">N/A</strain>
    </source>
</reference>
<name>A0AA36H7P2_CYLNA</name>
<protein>
    <recommendedName>
        <fullName evidence="4">Ionotropic glutamate receptor C-terminal domain-containing protein</fullName>
    </recommendedName>
</protein>
<evidence type="ECO:0000313" key="3">
    <source>
        <dbReference type="Proteomes" id="UP001176961"/>
    </source>
</evidence>
<evidence type="ECO:0008006" key="4">
    <source>
        <dbReference type="Google" id="ProtNLM"/>
    </source>
</evidence>
<keyword evidence="1" id="KW-0812">Transmembrane</keyword>
<accession>A0AA36H7P2</accession>
<dbReference type="EMBL" id="CATQJL010000316">
    <property type="protein sequence ID" value="CAJ0605295.1"/>
    <property type="molecule type" value="Genomic_DNA"/>
</dbReference>
<sequence length="198" mass="22865">MLLVIIAGFTVSCLLHLFTKLLTKNSSSIFGFFVEFAVAGYFKNSNFDPKEPFCSRILVCAWLLFIFTLTEYYGARLRSVLSLTQYRGALFTNLDEAMDAMEYHGWKMVFEDKDYSPLLYCYGAQCARMRELQKRSLLLYVKNVSLEEVSETDHHFGFGGKSSDRVPHKETVLDDSKRILFVRDRLITPMHQSYAVSK</sequence>
<keyword evidence="1" id="KW-1133">Transmembrane helix</keyword>
<proteinExistence type="predicted"/>
<feature type="transmembrane region" description="Helical" evidence="1">
    <location>
        <begin position="54"/>
        <end position="75"/>
    </location>
</feature>
<comment type="caution">
    <text evidence="2">The sequence shown here is derived from an EMBL/GenBank/DDBJ whole genome shotgun (WGS) entry which is preliminary data.</text>
</comment>
<keyword evidence="1" id="KW-0472">Membrane</keyword>
<organism evidence="2 3">
    <name type="scientific">Cylicocyclus nassatus</name>
    <name type="common">Nematode worm</name>
    <dbReference type="NCBI Taxonomy" id="53992"/>
    <lineage>
        <taxon>Eukaryota</taxon>
        <taxon>Metazoa</taxon>
        <taxon>Ecdysozoa</taxon>
        <taxon>Nematoda</taxon>
        <taxon>Chromadorea</taxon>
        <taxon>Rhabditida</taxon>
        <taxon>Rhabditina</taxon>
        <taxon>Rhabditomorpha</taxon>
        <taxon>Strongyloidea</taxon>
        <taxon>Strongylidae</taxon>
        <taxon>Cylicocyclus</taxon>
    </lineage>
</organism>
<dbReference type="Proteomes" id="UP001176961">
    <property type="component" value="Unassembled WGS sequence"/>
</dbReference>
<evidence type="ECO:0000313" key="2">
    <source>
        <dbReference type="EMBL" id="CAJ0605295.1"/>
    </source>
</evidence>
<gene>
    <name evidence="2" type="ORF">CYNAS_LOCUS17278</name>
</gene>
<evidence type="ECO:0000256" key="1">
    <source>
        <dbReference type="SAM" id="Phobius"/>
    </source>
</evidence>
<feature type="transmembrane region" description="Helical" evidence="1">
    <location>
        <begin position="25"/>
        <end position="42"/>
    </location>
</feature>
<keyword evidence="3" id="KW-1185">Reference proteome</keyword>
<dbReference type="AlphaFoldDB" id="A0AA36H7P2"/>